<protein>
    <submittedName>
        <fullName evidence="1">Holin, r1t-type</fullName>
    </submittedName>
</protein>
<dbReference type="EMBL" id="LR796640">
    <property type="protein sequence ID" value="CAB4156318.1"/>
    <property type="molecule type" value="Genomic_DNA"/>
</dbReference>
<evidence type="ECO:0000313" key="1">
    <source>
        <dbReference type="EMBL" id="CAB4156318.1"/>
    </source>
</evidence>
<proteinExistence type="predicted"/>
<reference evidence="1" key="1">
    <citation type="submission" date="2020-04" db="EMBL/GenBank/DDBJ databases">
        <authorList>
            <person name="Chiriac C."/>
            <person name="Salcher M."/>
            <person name="Ghai R."/>
            <person name="Kavagutti S V."/>
        </authorList>
    </citation>
    <scope>NUCLEOTIDE SEQUENCE</scope>
</reference>
<organism evidence="1">
    <name type="scientific">uncultured Caudovirales phage</name>
    <dbReference type="NCBI Taxonomy" id="2100421"/>
    <lineage>
        <taxon>Viruses</taxon>
        <taxon>Duplodnaviria</taxon>
        <taxon>Heunggongvirae</taxon>
        <taxon>Uroviricota</taxon>
        <taxon>Caudoviricetes</taxon>
        <taxon>Peduoviridae</taxon>
        <taxon>Maltschvirus</taxon>
        <taxon>Maltschvirus maltsch</taxon>
    </lineage>
</organism>
<dbReference type="InterPro" id="IPR020109">
    <property type="entry name" value="Holin_r1t"/>
</dbReference>
<sequence>MTTRTPLVRKTYDVLERAVATYVQVFAGLLVAANTGFTEVADLSVVKTCAISALPAALSVLKSLAAINLPVGDSSASVLRVGYERVKRVVERVEVPFEVRVVERVFEPAPKEKRAVKTISTTPVKAVKKATTPKHPAKKEK</sequence>
<gene>
    <name evidence="1" type="ORF">UFOVP665_56</name>
</gene>
<name>A0A6J5NHG3_9CAUD</name>
<dbReference type="Pfam" id="PF16945">
    <property type="entry name" value="Phage_r1t_holin"/>
    <property type="match status" value="1"/>
</dbReference>
<accession>A0A6J5NHG3</accession>